<evidence type="ECO:0000259" key="6">
    <source>
        <dbReference type="PROSITE" id="PS51059"/>
    </source>
</evidence>
<dbReference type="InterPro" id="IPR012317">
    <property type="entry name" value="Poly(ADP-ribose)pol_cat_dom"/>
</dbReference>
<dbReference type="Pfam" id="PF00644">
    <property type="entry name" value="PARP"/>
    <property type="match status" value="1"/>
</dbReference>
<feature type="domain" description="C3H1-type" evidence="5">
    <location>
        <begin position="280"/>
        <end position="303"/>
    </location>
</feature>
<feature type="domain" description="PARP catalytic" evidence="6">
    <location>
        <begin position="483"/>
        <end position="708"/>
    </location>
</feature>
<dbReference type="GO" id="GO:0005634">
    <property type="term" value="C:nucleus"/>
    <property type="evidence" value="ECO:0007669"/>
    <property type="project" value="UniProtKB-SubCell"/>
</dbReference>
<evidence type="ECO:0000256" key="3">
    <source>
        <dbReference type="PROSITE-ProRule" id="PRU00723"/>
    </source>
</evidence>
<evidence type="ECO:0000256" key="1">
    <source>
        <dbReference type="ARBA" id="ARBA00004123"/>
    </source>
</evidence>
<accession>A0A2T7PQ46</accession>
<feature type="region of interest" description="Disordered" evidence="4">
    <location>
        <begin position="787"/>
        <end position="811"/>
    </location>
</feature>
<dbReference type="InterPro" id="IPR000571">
    <property type="entry name" value="Znf_CCCH"/>
</dbReference>
<evidence type="ECO:0000313" key="8">
    <source>
        <dbReference type="Proteomes" id="UP000245119"/>
    </source>
</evidence>
<keyword evidence="8" id="KW-1185">Reference proteome</keyword>
<dbReference type="CDD" id="cd01439">
    <property type="entry name" value="TCCD_inducible_PARP_like"/>
    <property type="match status" value="1"/>
</dbReference>
<comment type="caution">
    <text evidence="7">The sequence shown here is derived from an EMBL/GenBank/DDBJ whole genome shotgun (WGS) entry which is preliminary data.</text>
</comment>
<dbReference type="Gene3D" id="3.30.720.50">
    <property type="match status" value="1"/>
</dbReference>
<evidence type="ECO:0000256" key="2">
    <source>
        <dbReference type="ARBA" id="ARBA00023242"/>
    </source>
</evidence>
<feature type="compositionally biased region" description="Polar residues" evidence="4">
    <location>
        <begin position="697"/>
        <end position="713"/>
    </location>
</feature>
<name>A0A2T7PQ46_POMCA</name>
<feature type="compositionally biased region" description="Low complexity" evidence="4">
    <location>
        <begin position="36"/>
        <end position="57"/>
    </location>
</feature>
<keyword evidence="3" id="KW-0479">Metal-binding</keyword>
<dbReference type="PROSITE" id="PS50103">
    <property type="entry name" value="ZF_C3H1"/>
    <property type="match status" value="1"/>
</dbReference>
<dbReference type="InterPro" id="IPR051712">
    <property type="entry name" value="ARTD-AVP"/>
</dbReference>
<evidence type="ECO:0008006" key="9">
    <source>
        <dbReference type="Google" id="ProtNLM"/>
    </source>
</evidence>
<dbReference type="Proteomes" id="UP000245119">
    <property type="component" value="Linkage Group LG2"/>
</dbReference>
<dbReference type="PROSITE" id="PS51059">
    <property type="entry name" value="PARP_CATALYTIC"/>
    <property type="match status" value="1"/>
</dbReference>
<proteinExistence type="predicted"/>
<dbReference type="SUPFAM" id="SSF117839">
    <property type="entry name" value="WWE domain"/>
    <property type="match status" value="1"/>
</dbReference>
<dbReference type="GO" id="GO:1990404">
    <property type="term" value="F:NAD+-protein mono-ADP-ribosyltransferase activity"/>
    <property type="evidence" value="ECO:0007669"/>
    <property type="project" value="TreeGrafter"/>
</dbReference>
<feature type="zinc finger region" description="C3H1-type" evidence="3">
    <location>
        <begin position="280"/>
        <end position="303"/>
    </location>
</feature>
<feature type="region of interest" description="Disordered" evidence="4">
    <location>
        <begin position="694"/>
        <end position="715"/>
    </location>
</feature>
<feature type="region of interest" description="Disordered" evidence="4">
    <location>
        <begin position="737"/>
        <end position="756"/>
    </location>
</feature>
<dbReference type="GO" id="GO:0008270">
    <property type="term" value="F:zinc ion binding"/>
    <property type="evidence" value="ECO:0007669"/>
    <property type="project" value="UniProtKB-KW"/>
</dbReference>
<dbReference type="PANTHER" id="PTHR45740">
    <property type="entry name" value="POLY [ADP-RIBOSE] POLYMERASE"/>
    <property type="match status" value="1"/>
</dbReference>
<dbReference type="GO" id="GO:0003950">
    <property type="term" value="F:NAD+ poly-ADP-ribosyltransferase activity"/>
    <property type="evidence" value="ECO:0007669"/>
    <property type="project" value="InterPro"/>
</dbReference>
<protein>
    <recommendedName>
        <fullName evidence="9">Poly [ADP-ribose] polymerase</fullName>
    </recommendedName>
</protein>
<keyword evidence="2" id="KW-0539">Nucleus</keyword>
<dbReference type="OrthoDB" id="5988750at2759"/>
<gene>
    <name evidence="7" type="ORF">C0Q70_02505</name>
</gene>
<comment type="subcellular location">
    <subcellularLocation>
        <location evidence="1">Nucleus</location>
    </subcellularLocation>
</comment>
<dbReference type="Gene3D" id="4.10.1000.10">
    <property type="entry name" value="Zinc finger, CCCH-type"/>
    <property type="match status" value="1"/>
</dbReference>
<dbReference type="InterPro" id="IPR037197">
    <property type="entry name" value="WWE_dom_sf"/>
</dbReference>
<dbReference type="AlphaFoldDB" id="A0A2T7PQ46"/>
<feature type="compositionally biased region" description="Polar residues" evidence="4">
    <location>
        <begin position="737"/>
        <end position="754"/>
    </location>
</feature>
<dbReference type="Gene3D" id="3.90.228.10">
    <property type="match status" value="1"/>
</dbReference>
<evidence type="ECO:0000256" key="4">
    <source>
        <dbReference type="SAM" id="MobiDB-lite"/>
    </source>
</evidence>
<feature type="region of interest" description="Disordered" evidence="4">
    <location>
        <begin position="35"/>
        <end position="62"/>
    </location>
</feature>
<keyword evidence="3" id="KW-0862">Zinc</keyword>
<evidence type="ECO:0000313" key="7">
    <source>
        <dbReference type="EMBL" id="PVD35542.1"/>
    </source>
</evidence>
<keyword evidence="3" id="KW-0863">Zinc-finger</keyword>
<organism evidence="7 8">
    <name type="scientific">Pomacea canaliculata</name>
    <name type="common">Golden apple snail</name>
    <dbReference type="NCBI Taxonomy" id="400727"/>
    <lineage>
        <taxon>Eukaryota</taxon>
        <taxon>Metazoa</taxon>
        <taxon>Spiralia</taxon>
        <taxon>Lophotrochozoa</taxon>
        <taxon>Mollusca</taxon>
        <taxon>Gastropoda</taxon>
        <taxon>Caenogastropoda</taxon>
        <taxon>Architaenioglossa</taxon>
        <taxon>Ampullarioidea</taxon>
        <taxon>Ampullariidae</taxon>
        <taxon>Pomacea</taxon>
    </lineage>
</organism>
<dbReference type="PANTHER" id="PTHR45740:SF4">
    <property type="entry name" value="PROTEIN MONO-ADP-RIBOSYLTRANSFERASE PARP11"/>
    <property type="match status" value="1"/>
</dbReference>
<evidence type="ECO:0000259" key="5">
    <source>
        <dbReference type="PROSITE" id="PS50103"/>
    </source>
</evidence>
<sequence length="811" mass="91999">MICPIHPSFVIFDLAQSYPEYLIQYTDVSDLVQPRTSPAVSVPPQQQTSSSTTASTQGDKMADDDWTMEVTKLLLEEFEGRAKFGLVERSLYQRNLRESRNLTCTRGSRCRFGHDLENEANRRVSDSLGLSSFSAEQIRTIIFRSHPAVCVNYNTRGCEDDDCPDLHICSRFILQRCTAGACSILGHSRGDSCRFGHTIQNSGEHNSYVLKAFGMDTCQEQVLRKLVIVSKREHPEPPRCVPAVHQQLTTRQPGRNEYTRHLTNSDVTCADTDPGADEYLCEIYTWTGVCPKIPKCPRYHSPDRLPYLWLTRNQEDGQWRRVHSSVNIDFERSFCCLDDVRSFQNVDFRAMSAKIDGVRQSVKLRRLSTPSYVTATAGTPLNFYTQWVWYREERAGRYLPFYPGSLQYTLEEKYLKGQHKYYFEFGDLRLMVNTQTSSMVQTNLDTQRTTSVIRRPVFITADTSGAPRMSSLLLSEVPTSVLHQVPDHWSAVDHFQDFELVELSETAAEYITVQRQFFSTMNRRMHKTVHIFRVQNPGLWDKYCSARRAMTPRGQRPGEVEERRLFHGTPTLDAARGICANGFDFRRSGENVGTVWGKGAYFSTTARYSHSYTRIDTTVTGDPLRFMFLGKVLVGQYTLGDPSYTKPPERDRLKLYDSCVNDYFNPTIFVIFDLAQSYPEYLIQYTSFSAKPEKMVRTQSQPRSQASGTSLSRRITGKAHIHSTTCYMEHLPHSHLSTASRPLNRTSTSSSEQSVVHHPFTGTASSLSAQSDQSTANLSLISASLPSSSQSSTQCQSASSDEPFKSACLIT</sequence>
<feature type="compositionally biased region" description="Low complexity" evidence="4">
    <location>
        <begin position="787"/>
        <end position="800"/>
    </location>
</feature>
<reference evidence="7 8" key="1">
    <citation type="submission" date="2018-04" db="EMBL/GenBank/DDBJ databases">
        <title>The genome of golden apple snail Pomacea canaliculata provides insight into stress tolerance and invasive adaptation.</title>
        <authorList>
            <person name="Liu C."/>
            <person name="Liu B."/>
            <person name="Ren Y."/>
            <person name="Zhang Y."/>
            <person name="Wang H."/>
            <person name="Li S."/>
            <person name="Jiang F."/>
            <person name="Yin L."/>
            <person name="Zhang G."/>
            <person name="Qian W."/>
            <person name="Fan W."/>
        </authorList>
    </citation>
    <scope>NUCLEOTIDE SEQUENCE [LARGE SCALE GENOMIC DNA]</scope>
    <source>
        <strain evidence="7">SZHN2017</strain>
        <tissue evidence="7">Muscle</tissue>
    </source>
</reference>
<dbReference type="EMBL" id="PZQS01000002">
    <property type="protein sequence ID" value="PVD35542.1"/>
    <property type="molecule type" value="Genomic_DNA"/>
</dbReference>
<dbReference type="SUPFAM" id="SSF56399">
    <property type="entry name" value="ADP-ribosylation"/>
    <property type="match status" value="1"/>
</dbReference>